<evidence type="ECO:0000256" key="2">
    <source>
        <dbReference type="SAM" id="Phobius"/>
    </source>
</evidence>
<keyword evidence="1" id="KW-0175">Coiled coil</keyword>
<dbReference type="GO" id="GO:0004713">
    <property type="term" value="F:protein tyrosine kinase activity"/>
    <property type="evidence" value="ECO:0007669"/>
    <property type="project" value="TreeGrafter"/>
</dbReference>
<comment type="caution">
    <text evidence="3">The sequence shown here is derived from an EMBL/GenBank/DDBJ whole genome shotgun (WGS) entry which is preliminary data.</text>
</comment>
<dbReference type="PANTHER" id="PTHR32309:SF13">
    <property type="entry name" value="FERRIC ENTEROBACTIN TRANSPORT PROTEIN FEPE"/>
    <property type="match status" value="1"/>
</dbReference>
<proteinExistence type="predicted"/>
<evidence type="ECO:0000313" key="4">
    <source>
        <dbReference type="Proteomes" id="UP000265916"/>
    </source>
</evidence>
<dbReference type="InterPro" id="IPR050445">
    <property type="entry name" value="Bact_polysacc_biosynth/exp"/>
</dbReference>
<dbReference type="RefSeq" id="WP_119531058.1">
    <property type="nucleotide sequence ID" value="NZ_JBHSSP010000022.1"/>
</dbReference>
<keyword evidence="4" id="KW-1185">Reference proteome</keyword>
<evidence type="ECO:0000256" key="1">
    <source>
        <dbReference type="SAM" id="Coils"/>
    </source>
</evidence>
<gene>
    <name evidence="3" type="ORF">CKF58_03605</name>
</gene>
<name>A0A3A1YN94_9GAMM</name>
<organism evidence="3 4">
    <name type="scientific">Psittacicella hinzii</name>
    <dbReference type="NCBI Taxonomy" id="2028575"/>
    <lineage>
        <taxon>Bacteria</taxon>
        <taxon>Pseudomonadati</taxon>
        <taxon>Pseudomonadota</taxon>
        <taxon>Gammaproteobacteria</taxon>
        <taxon>Pasteurellales</taxon>
        <taxon>Psittacicellaceae</taxon>
        <taxon>Psittacicella</taxon>
    </lineage>
</organism>
<reference evidence="3 4" key="1">
    <citation type="submission" date="2017-08" db="EMBL/GenBank/DDBJ databases">
        <title>Reclassification of Bisgaard taxon 37 and 44.</title>
        <authorList>
            <person name="Christensen H."/>
        </authorList>
    </citation>
    <scope>NUCLEOTIDE SEQUENCE [LARGE SCALE GENOMIC DNA]</scope>
    <source>
        <strain evidence="3 4">111</strain>
    </source>
</reference>
<feature type="transmembrane region" description="Helical" evidence="2">
    <location>
        <begin position="344"/>
        <end position="368"/>
    </location>
</feature>
<feature type="coiled-coil region" evidence="1">
    <location>
        <begin position="229"/>
        <end position="276"/>
    </location>
</feature>
<dbReference type="PANTHER" id="PTHR32309">
    <property type="entry name" value="TYROSINE-PROTEIN KINASE"/>
    <property type="match status" value="1"/>
</dbReference>
<dbReference type="OrthoDB" id="5497849at2"/>
<evidence type="ECO:0000313" key="3">
    <source>
        <dbReference type="EMBL" id="RIY38699.1"/>
    </source>
</evidence>
<keyword evidence="2" id="KW-0812">Transmembrane</keyword>
<keyword evidence="2" id="KW-1133">Transmembrane helix</keyword>
<evidence type="ECO:0008006" key="5">
    <source>
        <dbReference type="Google" id="ProtNLM"/>
    </source>
</evidence>
<feature type="transmembrane region" description="Helical" evidence="2">
    <location>
        <begin position="20"/>
        <end position="42"/>
    </location>
</feature>
<dbReference type="Proteomes" id="UP000265916">
    <property type="component" value="Unassembled WGS sequence"/>
</dbReference>
<sequence>MANPIKKLLTFTRKNPLFRYIVVLPSLWAIIYFGFIASPVYVSHSTFVVKAANQESSSVDINGLNMLSSVGFNQSNSSSYTVQSYIKSREAVNALAEMIPLKQYYEDHGDWISRYNTLGFSGQNEAFYQYFKSKVAVNIDSSSGIMTLEVRAFQPGSAQKINAEFVKLAEKHVNTLNKRARQDAINYATSIVEQSKAQMTKAAKAMSDHQLKYKIVDVDSQTDTVLNMVTKLQEKLISVNTRLDQLRSTAPNNPQIRSLEIEKQSINNEINEQVNKIAGGDNSLIQNNVEFQSLKLAYNIAYKQLSAAMVNLQNAIYDAGKKQLYLEVIAPADKPDLALEPSRLYHIAGSIALALVIYGLLSLILASVREHRN</sequence>
<protein>
    <recommendedName>
        <fullName evidence="5">Capsular polysaccharide transport system permease protein</fullName>
    </recommendedName>
</protein>
<dbReference type="EMBL" id="NRJG01000057">
    <property type="protein sequence ID" value="RIY38699.1"/>
    <property type="molecule type" value="Genomic_DNA"/>
</dbReference>
<accession>A0A3A1YN94</accession>
<dbReference type="GO" id="GO:0005886">
    <property type="term" value="C:plasma membrane"/>
    <property type="evidence" value="ECO:0007669"/>
    <property type="project" value="TreeGrafter"/>
</dbReference>
<keyword evidence="2" id="KW-0472">Membrane</keyword>
<dbReference type="AlphaFoldDB" id="A0A3A1YN94"/>